<name>A0A0F7K2K6_9GAMM</name>
<dbReference type="RefSeq" id="WP_046860082.1">
    <property type="nucleotide sequence ID" value="NZ_CP011412.1"/>
</dbReference>
<gene>
    <name evidence="6" type="ORF">AAY24_13185</name>
</gene>
<dbReference type="SUPFAM" id="SSF53850">
    <property type="entry name" value="Periplasmic binding protein-like II"/>
    <property type="match status" value="1"/>
</dbReference>
<dbReference type="PANTHER" id="PTHR30346:SF10">
    <property type="entry name" value="TRANSCRIPTIONAL REGULATOR OF OXIDATIVE STRESS OXYR"/>
    <property type="match status" value="1"/>
</dbReference>
<evidence type="ECO:0000313" key="6">
    <source>
        <dbReference type="EMBL" id="AKH21153.1"/>
    </source>
</evidence>
<dbReference type="Gene3D" id="1.10.10.10">
    <property type="entry name" value="Winged helix-like DNA-binding domain superfamily/Winged helix DNA-binding domain"/>
    <property type="match status" value="1"/>
</dbReference>
<protein>
    <submittedName>
        <fullName evidence="6">LysR family transcriptional regulator</fullName>
    </submittedName>
</protein>
<dbReference type="GO" id="GO:0003700">
    <property type="term" value="F:DNA-binding transcription factor activity"/>
    <property type="evidence" value="ECO:0007669"/>
    <property type="project" value="InterPro"/>
</dbReference>
<evidence type="ECO:0000256" key="1">
    <source>
        <dbReference type="ARBA" id="ARBA00009437"/>
    </source>
</evidence>
<dbReference type="EMBL" id="CP011412">
    <property type="protein sequence ID" value="AKH21153.1"/>
    <property type="molecule type" value="Genomic_DNA"/>
</dbReference>
<dbReference type="Pfam" id="PF03466">
    <property type="entry name" value="LysR_substrate"/>
    <property type="match status" value="1"/>
</dbReference>
<dbReference type="InterPro" id="IPR005119">
    <property type="entry name" value="LysR_subst-bd"/>
</dbReference>
<dbReference type="Gene3D" id="3.40.190.10">
    <property type="entry name" value="Periplasmic binding protein-like II"/>
    <property type="match status" value="2"/>
</dbReference>
<comment type="similarity">
    <text evidence="1">Belongs to the LysR transcriptional regulatory family.</text>
</comment>
<dbReference type="OrthoDB" id="9775392at2"/>
<dbReference type="PANTHER" id="PTHR30346">
    <property type="entry name" value="TRANSCRIPTIONAL DUAL REGULATOR HCAR-RELATED"/>
    <property type="match status" value="1"/>
</dbReference>
<dbReference type="CDD" id="cd08411">
    <property type="entry name" value="PBP2_OxyR"/>
    <property type="match status" value="1"/>
</dbReference>
<evidence type="ECO:0000259" key="5">
    <source>
        <dbReference type="PROSITE" id="PS50931"/>
    </source>
</evidence>
<dbReference type="InterPro" id="IPR036390">
    <property type="entry name" value="WH_DNA-bd_sf"/>
</dbReference>
<evidence type="ECO:0000256" key="4">
    <source>
        <dbReference type="ARBA" id="ARBA00023163"/>
    </source>
</evidence>
<dbReference type="PROSITE" id="PS50931">
    <property type="entry name" value="HTH_LYSR"/>
    <property type="match status" value="1"/>
</dbReference>
<accession>A0A0F7K2K6</accession>
<evidence type="ECO:0000256" key="2">
    <source>
        <dbReference type="ARBA" id="ARBA00023015"/>
    </source>
</evidence>
<dbReference type="KEGG" id="seds:AAY24_13185"/>
<dbReference type="AlphaFoldDB" id="A0A0F7K2K6"/>
<dbReference type="InterPro" id="IPR000847">
    <property type="entry name" value="LysR_HTH_N"/>
</dbReference>
<organism evidence="6 7">
    <name type="scientific">Sedimenticola thiotaurini</name>
    <dbReference type="NCBI Taxonomy" id="1543721"/>
    <lineage>
        <taxon>Bacteria</taxon>
        <taxon>Pseudomonadati</taxon>
        <taxon>Pseudomonadota</taxon>
        <taxon>Gammaproteobacteria</taxon>
        <taxon>Chromatiales</taxon>
        <taxon>Sedimenticolaceae</taxon>
        <taxon>Sedimenticola</taxon>
    </lineage>
</organism>
<sequence>MISLKQIHYALAVERTLHFKKAAEACAVSQSALSTALSEMEKQLGFQIFERNNKQVLVTPLGKQVLEKAQQIKFLMDDIEKLGEAQQEPLNTTMSLGIIPTICPYLLPVVLPTLQARYPRLQLHISEEQSHVLVEQVRHGDLDAAILALPFRCDGLLTFTFWAENFYWITHVDDDLARKQQLSKDELDPQRLMLLKEGHCLKDHALAVCHLQEVSADHLSATSLNTLVQLVANGLGTTLVPEMALPQLVESNPRIAKVPLAEPGPHREIAFVVRPNYPGLKNIELLMQLFRDQLKQL</sequence>
<dbReference type="SUPFAM" id="SSF46785">
    <property type="entry name" value="Winged helix' DNA-binding domain"/>
    <property type="match status" value="1"/>
</dbReference>
<dbReference type="GO" id="GO:0032993">
    <property type="term" value="C:protein-DNA complex"/>
    <property type="evidence" value="ECO:0007669"/>
    <property type="project" value="TreeGrafter"/>
</dbReference>
<keyword evidence="2" id="KW-0805">Transcription regulation</keyword>
<feature type="domain" description="HTH lysR-type" evidence="5">
    <location>
        <begin position="2"/>
        <end position="59"/>
    </location>
</feature>
<evidence type="ECO:0000256" key="3">
    <source>
        <dbReference type="ARBA" id="ARBA00023125"/>
    </source>
</evidence>
<dbReference type="Proteomes" id="UP000034410">
    <property type="component" value="Chromosome"/>
</dbReference>
<evidence type="ECO:0000313" key="7">
    <source>
        <dbReference type="Proteomes" id="UP000034410"/>
    </source>
</evidence>
<dbReference type="PATRIC" id="fig|1543721.4.peg.2726"/>
<dbReference type="PRINTS" id="PR00039">
    <property type="entry name" value="HTHLYSR"/>
</dbReference>
<keyword evidence="7" id="KW-1185">Reference proteome</keyword>
<dbReference type="GO" id="GO:0003677">
    <property type="term" value="F:DNA binding"/>
    <property type="evidence" value="ECO:0007669"/>
    <property type="project" value="UniProtKB-KW"/>
</dbReference>
<keyword evidence="3" id="KW-0238">DNA-binding</keyword>
<reference evidence="6 7" key="1">
    <citation type="journal article" date="2015" name="Genome Announc.">
        <title>Complete Genome Sequence of Sedimenticola thiotaurini Strain SIP-G1, a Polyphosphate- and Polyhydroxyalkanoate-Accumulating Sulfur-Oxidizing Gammaproteobacterium Isolated from Salt Marsh Sediments.</title>
        <authorList>
            <person name="Flood B.E."/>
            <person name="Jones D.S."/>
            <person name="Bailey J.V."/>
        </authorList>
    </citation>
    <scope>NUCLEOTIDE SEQUENCE [LARGE SCALE GENOMIC DNA]</scope>
    <source>
        <strain evidence="6 7">SIP-G1</strain>
    </source>
</reference>
<proteinExistence type="inferred from homology"/>
<keyword evidence="4" id="KW-0804">Transcription</keyword>
<dbReference type="Pfam" id="PF00126">
    <property type="entry name" value="HTH_1"/>
    <property type="match status" value="1"/>
</dbReference>
<dbReference type="InterPro" id="IPR036388">
    <property type="entry name" value="WH-like_DNA-bd_sf"/>
</dbReference>